<dbReference type="RefSeq" id="WP_377178041.1">
    <property type="nucleotide sequence ID" value="NZ_JBHUJB010000036.1"/>
</dbReference>
<comment type="caution">
    <text evidence="2">The sequence shown here is derived from an EMBL/GenBank/DDBJ whole genome shotgun (WGS) entry which is preliminary data.</text>
</comment>
<reference evidence="3" key="1">
    <citation type="journal article" date="2019" name="Int. J. Syst. Evol. Microbiol.">
        <title>The Global Catalogue of Microorganisms (GCM) 10K type strain sequencing project: providing services to taxonomists for standard genome sequencing and annotation.</title>
        <authorList>
            <consortium name="The Broad Institute Genomics Platform"/>
            <consortium name="The Broad Institute Genome Sequencing Center for Infectious Disease"/>
            <person name="Wu L."/>
            <person name="Ma J."/>
        </authorList>
    </citation>
    <scope>NUCLEOTIDE SEQUENCE [LARGE SCALE GENOMIC DNA]</scope>
    <source>
        <strain evidence="3">CCUG 57942</strain>
    </source>
</reference>
<organism evidence="2 3">
    <name type="scientific">Rubritalea tangerina</name>
    <dbReference type="NCBI Taxonomy" id="430798"/>
    <lineage>
        <taxon>Bacteria</taxon>
        <taxon>Pseudomonadati</taxon>
        <taxon>Verrucomicrobiota</taxon>
        <taxon>Verrucomicrobiia</taxon>
        <taxon>Verrucomicrobiales</taxon>
        <taxon>Rubritaleaceae</taxon>
        <taxon>Rubritalea</taxon>
    </lineage>
</organism>
<dbReference type="Gene3D" id="2.60.120.200">
    <property type="match status" value="1"/>
</dbReference>
<accession>A0ABW4ZAR2</accession>
<name>A0ABW4ZAR2_9BACT</name>
<sequence>MRPEDTLERTSSFMSKCFKTRSAIHLLLSGIAISHTTAFADENHENLNGAEFFRKASAIETSAVVDPESPPQHLRVQFKDPGGKPLTAFLVRTSARRADFTTRYASKGKAVKDFDPGPIRTYKGWVEALPDTMVAATLLHDGTMRISIQRAISSKGWGSKGGIAPGPYSADKPKGSSLIDNRLNVVQEKGAENFDGGKDFTFVSGKPKFEFATPYPGASFSSGIPTNEAFYKKIATVDTGVVIRADFFNSKNEKRLNNLDGYRKIVAHCEHAANNFDLMSLRCGFESLQISNVVIPSGYRDPNHKGDEGVIYTDEQTTRFLNGLKPADGSILLKYAGGGAANGLKKRKTDQWISCAISNWNHEFGHWLGWGGDNCGMGVETDLLGPLSTPAWAQACHSFGVVAVNNHKRSRLLQRENPEWSMHDNYRPLPTLPILPYAMMDDLEGRVNKDTVIDCLSNDFDVNGDDIAIADFDKTSIHGGTITFVPQGGKNGRDALRYTPKADYTGKDRFTYCIVDSAGRMAYGNIRVNVKTGQTRTLISYLSFDDVDELYELDPLFNHVIPVSKRSRLGLPWGEGFRTKPFVACWDVYRARKRYFDGFIVSVYNWFSGKGNIVNPNDRVKTTHYDEKAALAPYSNKEFSFDITGQAFLNCPDGVYDISLYRWPYSNVQSRREIKKHPKLKLHRIALRVDGKELGAMSVNSDIELKNEPIARGPYGDQFSIFRLDLSKKMSDPKFQAALKEADRLTTYFHPLPMMRNRMNGVKGPKVELVVELSKSEGLFVGGLDMTPVDKSFENLKGKFGNAVKINDRYRLFHDINRDGSAYKTLSYWFYAPTWKMPCGPKFVRVWGVSDGFDFDFRKNMMKFSDKFVNPDTQGEGRIDFPIPSAGEWHHYALVLGKKDAKVYIDGEMAGSAPRTNFSPRIGSPTTKGMGDMFFVNLNGAIDDFRVYSGVLEQKDIKTLMDGGVPEFLTPFPGQAAFDEQELSWVPCANAANQKVYIAESEDELKTCEPTATLKGSVYKFKAPIKANSSYFWRIDTKRKDGKVVPGTVWKFSTADKLYSPAEALERKTAAFREKLEEL</sequence>
<evidence type="ECO:0000313" key="2">
    <source>
        <dbReference type="EMBL" id="MFD2159073.1"/>
    </source>
</evidence>
<dbReference type="Gene3D" id="2.60.40.3440">
    <property type="match status" value="1"/>
</dbReference>
<feature type="chain" id="PRO_5045419245" evidence="1">
    <location>
        <begin position="41"/>
        <end position="1079"/>
    </location>
</feature>
<keyword evidence="1" id="KW-0732">Signal</keyword>
<gene>
    <name evidence="2" type="ORF">ACFSW8_09200</name>
</gene>
<feature type="signal peptide" evidence="1">
    <location>
        <begin position="1"/>
        <end position="40"/>
    </location>
</feature>
<evidence type="ECO:0000313" key="3">
    <source>
        <dbReference type="Proteomes" id="UP001597389"/>
    </source>
</evidence>
<dbReference type="Pfam" id="PF13385">
    <property type="entry name" value="Laminin_G_3"/>
    <property type="match status" value="1"/>
</dbReference>
<dbReference type="EMBL" id="JBHUJB010000036">
    <property type="protein sequence ID" value="MFD2159073.1"/>
    <property type="molecule type" value="Genomic_DNA"/>
</dbReference>
<dbReference type="InterPro" id="IPR013320">
    <property type="entry name" value="ConA-like_dom_sf"/>
</dbReference>
<dbReference type="Pfam" id="PF17963">
    <property type="entry name" value="Big_9"/>
    <property type="match status" value="1"/>
</dbReference>
<protein>
    <submittedName>
        <fullName evidence="2">LamG-like jellyroll fold domain-containing protein</fullName>
    </submittedName>
</protein>
<keyword evidence="3" id="KW-1185">Reference proteome</keyword>
<evidence type="ECO:0000256" key="1">
    <source>
        <dbReference type="SAM" id="SignalP"/>
    </source>
</evidence>
<dbReference type="SUPFAM" id="SSF49899">
    <property type="entry name" value="Concanavalin A-like lectins/glucanases"/>
    <property type="match status" value="1"/>
</dbReference>
<dbReference type="Proteomes" id="UP001597389">
    <property type="component" value="Unassembled WGS sequence"/>
</dbReference>
<proteinExistence type="predicted"/>